<keyword evidence="2" id="KW-1185">Reference proteome</keyword>
<dbReference type="Proteomes" id="UP000198894">
    <property type="component" value="Unassembled WGS sequence"/>
</dbReference>
<organism evidence="1 2">
    <name type="scientific">Mesorhizobium muleiense</name>
    <dbReference type="NCBI Taxonomy" id="1004279"/>
    <lineage>
        <taxon>Bacteria</taxon>
        <taxon>Pseudomonadati</taxon>
        <taxon>Pseudomonadota</taxon>
        <taxon>Alphaproteobacteria</taxon>
        <taxon>Hyphomicrobiales</taxon>
        <taxon>Phyllobacteriaceae</taxon>
        <taxon>Mesorhizobium</taxon>
    </lineage>
</organism>
<evidence type="ECO:0000313" key="2">
    <source>
        <dbReference type="Proteomes" id="UP000198894"/>
    </source>
</evidence>
<dbReference type="AlphaFoldDB" id="A0A1G8MT21"/>
<sequence length="161" mass="18687">MERPKSVSEMIERYDSDFYEPIGRLIMQFGFLEFHIDHWLSALGADQPKLRKANNLNNKITLYGQIIDQHTTEPNDLAERDRLVQQMRELNTFRNRVVHGPWSVYLGEKKAWQKLSVNRQNATHQFFEVTADVIRAAASDLAKIQVEASHFAFGFLVPKKA</sequence>
<dbReference type="RefSeq" id="WP_139172551.1">
    <property type="nucleotide sequence ID" value="NZ_FNEE01000002.1"/>
</dbReference>
<evidence type="ECO:0008006" key="3">
    <source>
        <dbReference type="Google" id="ProtNLM"/>
    </source>
</evidence>
<accession>A0A1G8MT21</accession>
<protein>
    <recommendedName>
        <fullName evidence="3">Apea-like HEPN domain-containing protein</fullName>
    </recommendedName>
</protein>
<evidence type="ECO:0000313" key="1">
    <source>
        <dbReference type="EMBL" id="SDI71189.1"/>
    </source>
</evidence>
<reference evidence="2" key="1">
    <citation type="submission" date="2016-10" db="EMBL/GenBank/DDBJ databases">
        <authorList>
            <person name="Varghese N."/>
            <person name="Submissions S."/>
        </authorList>
    </citation>
    <scope>NUCLEOTIDE SEQUENCE [LARGE SCALE GENOMIC DNA]</scope>
    <source>
        <strain evidence="2">CGMCC 1.11022</strain>
    </source>
</reference>
<dbReference type="EMBL" id="FNEE01000002">
    <property type="protein sequence ID" value="SDI71189.1"/>
    <property type="molecule type" value="Genomic_DNA"/>
</dbReference>
<name>A0A1G8MT21_9HYPH</name>
<proteinExistence type="predicted"/>
<gene>
    <name evidence="1" type="ORF">SAMN05428953_102669</name>
</gene>